<feature type="active site" description="Charge relay system" evidence="5 6">
    <location>
        <position position="222"/>
    </location>
</feature>
<dbReference type="PROSITE" id="PS00136">
    <property type="entry name" value="SUBTILASE_ASP"/>
    <property type="match status" value="1"/>
</dbReference>
<comment type="similarity">
    <text evidence="1 6 7">Belongs to the peptidase S8 family.</text>
</comment>
<keyword evidence="3 6" id="KW-0378">Hydrolase</keyword>
<evidence type="ECO:0000256" key="3">
    <source>
        <dbReference type="ARBA" id="ARBA00022801"/>
    </source>
</evidence>
<feature type="active site" description="Charge relay system" evidence="5 6">
    <location>
        <position position="452"/>
    </location>
</feature>
<dbReference type="EMBL" id="JAGQHR010000107">
    <property type="protein sequence ID" value="MCA9727087.1"/>
    <property type="molecule type" value="Genomic_DNA"/>
</dbReference>
<dbReference type="PROSITE" id="PS00138">
    <property type="entry name" value="SUBTILASE_SER"/>
    <property type="match status" value="1"/>
</dbReference>
<evidence type="ECO:0000256" key="6">
    <source>
        <dbReference type="PROSITE-ProRule" id="PRU01240"/>
    </source>
</evidence>
<feature type="region of interest" description="Disordered" evidence="8">
    <location>
        <begin position="376"/>
        <end position="395"/>
    </location>
</feature>
<dbReference type="SUPFAM" id="SSF52743">
    <property type="entry name" value="Subtilisin-like"/>
    <property type="match status" value="1"/>
</dbReference>
<sequence length="1189" mass="124809">MNPFAGTLRRFRAQAWIFLPLAMAALALAPPAARANAPDDPNRVPLAERPLYATDRVLVQLTPSAVQSPDFRVGLSNGAVSTGLTALDRVLTTERASSFASAYIKVKDRTLDQQLGVSRWFLVHLPAGSDIETAVAAFQACPLVEVATPDYIAYPMAVPNDTRYSLQWGHNNTGQMKNYCWGCGGHDSGTPVGTPGFDSDAQTAWDGAQGYGSASVIVAIIDSGVDIDHPDLRLVAGWDYGSNDSNPNDDSAQPGHGTACAGVAAAIANNALGVAGAAGGCSVMPLKVANNAGSMSFSSIQNALYHAADNGADVVSMSLGAAISSDPATDTAISYCYNAGVIIFAATGNENASTISYPAINSLVIGVGAASPCGDRKRSSSSSSEVNPGVNTDPNSYTCDGERWWGSNYGTNSQDAAGAVDLIAPTILPTTDIGGSGGYDPSDYDDWFNGTSCATPYAAGVAALVISANPSWTPAQVRSAMVSSCTDIVNVESGTGWDRYSGYGMVNAAGALGQSGGGGNQDYATLPYTNGFESGSLDTYWTTTGTGPWRTQVTTANTPHAGTRHLTMDSSTSNSYAQNEAWLHLDLSGEGQVDLSFWWKEFGDETHAQDGIYFSNNGGASFVKVQDLNGGSTTNNTWFEYNLDLDQLAATAGLTLTDQFVIKFQQYDNYPIATDGFAFDDISVTGGGTVPPTVTVTAPNGGETFTAGNSTNITWSSTGAVANVSIDYSTNGGSSWTSITSSTTNDGSYTWTVPSVATTQGRVRVTSTTDGTATDQSNANFTIEIPSGYASLPYSTGFESGSLDAYWSTAGTGPFRTQITTANTPHGGTRHLTMDSSTSNSYAQNEAWLHLNLAGETQVTLDYWWKEFGDENHTQDGIYFSSNGGSSFVKVQSLNGQSYSNNTWQSFSLDVDALAASAGLSLTSTFVIKFQQYDNYPIATDGFAFDDISVTSGGGGGGGSYITAETEPNNSSGAANGPVGGGVAVSGTLSSSTDDDWFYFDVATSGTINISLAIGSSADLDWFLYNSSLTEVARGYTTSNPETGSYNAAPGRYYLFVDGYLGATSSYTLTVSGGLARYPMGGGWSASKNGGLQPVPTQFALHQNAPNPFGKSTRIRFDLPKSSDRVSLLVFDAQGRRVRTLVDQAMPAGFHTAEWDGRDDAGRRAGSGTFFVRVQGETFAYRQMVTILR</sequence>
<keyword evidence="4 6" id="KW-0720">Serine protease</keyword>
<evidence type="ECO:0000313" key="13">
    <source>
        <dbReference type="Proteomes" id="UP000697710"/>
    </source>
</evidence>
<dbReference type="Gene3D" id="2.60.40.4070">
    <property type="match status" value="1"/>
</dbReference>
<dbReference type="PROSITE" id="PS00137">
    <property type="entry name" value="SUBTILASE_HIS"/>
    <property type="match status" value="1"/>
</dbReference>
<dbReference type="Gene3D" id="2.60.120.380">
    <property type="match status" value="1"/>
</dbReference>
<dbReference type="Pfam" id="PF13860">
    <property type="entry name" value="FlgD_ig"/>
    <property type="match status" value="1"/>
</dbReference>
<accession>A0A956LYS0</accession>
<dbReference type="InterPro" id="IPR022398">
    <property type="entry name" value="Peptidase_S8_His-AS"/>
</dbReference>
<dbReference type="Proteomes" id="UP000697710">
    <property type="component" value="Unassembled WGS sequence"/>
</dbReference>
<dbReference type="Gene3D" id="3.40.50.200">
    <property type="entry name" value="Peptidase S8/S53 domain"/>
    <property type="match status" value="1"/>
</dbReference>
<dbReference type="PANTHER" id="PTHR43806">
    <property type="entry name" value="PEPTIDASE S8"/>
    <property type="match status" value="1"/>
</dbReference>
<dbReference type="SUPFAM" id="SSF89260">
    <property type="entry name" value="Collagen-binding domain"/>
    <property type="match status" value="1"/>
</dbReference>
<dbReference type="GO" id="GO:0004252">
    <property type="term" value="F:serine-type endopeptidase activity"/>
    <property type="evidence" value="ECO:0007669"/>
    <property type="project" value="UniProtKB-UniRule"/>
</dbReference>
<dbReference type="GO" id="GO:0006508">
    <property type="term" value="P:proteolysis"/>
    <property type="evidence" value="ECO:0007669"/>
    <property type="project" value="UniProtKB-KW"/>
</dbReference>
<feature type="active site" description="Charge relay system" evidence="5 6">
    <location>
        <position position="256"/>
    </location>
</feature>
<dbReference type="InterPro" id="IPR025965">
    <property type="entry name" value="FlgD/Vpr_Ig-like"/>
</dbReference>
<evidence type="ECO:0000256" key="5">
    <source>
        <dbReference type="PIRSR" id="PIRSR615500-1"/>
    </source>
</evidence>
<dbReference type="AlphaFoldDB" id="A0A956LYS0"/>
<protein>
    <submittedName>
        <fullName evidence="12">S8 family serine peptidase</fullName>
    </submittedName>
</protein>
<keyword evidence="9" id="KW-0732">Signal</keyword>
<dbReference type="InterPro" id="IPR050131">
    <property type="entry name" value="Peptidase_S8_subtilisin-like"/>
</dbReference>
<dbReference type="InterPro" id="IPR023828">
    <property type="entry name" value="Peptidase_S8_Ser-AS"/>
</dbReference>
<proteinExistence type="inferred from homology"/>
<dbReference type="InterPro" id="IPR000209">
    <property type="entry name" value="Peptidase_S8/S53_dom"/>
</dbReference>
<name>A0A956LYS0_UNCEI</name>
<gene>
    <name evidence="12" type="ORF">KC729_05335</name>
</gene>
<reference evidence="12" key="1">
    <citation type="submission" date="2020-04" db="EMBL/GenBank/DDBJ databases">
        <authorList>
            <person name="Zhang T."/>
        </authorList>
    </citation>
    <scope>NUCLEOTIDE SEQUENCE</scope>
    <source>
        <strain evidence="12">HKST-UBA01</strain>
    </source>
</reference>
<evidence type="ECO:0000259" key="11">
    <source>
        <dbReference type="Pfam" id="PF13860"/>
    </source>
</evidence>
<evidence type="ECO:0000259" key="10">
    <source>
        <dbReference type="Pfam" id="PF00082"/>
    </source>
</evidence>
<evidence type="ECO:0000256" key="1">
    <source>
        <dbReference type="ARBA" id="ARBA00011073"/>
    </source>
</evidence>
<evidence type="ECO:0000256" key="4">
    <source>
        <dbReference type="ARBA" id="ARBA00022825"/>
    </source>
</evidence>
<feature type="chain" id="PRO_5037400179" evidence="9">
    <location>
        <begin position="36"/>
        <end position="1189"/>
    </location>
</feature>
<keyword evidence="2 6" id="KW-0645">Protease</keyword>
<dbReference type="PRINTS" id="PR00723">
    <property type="entry name" value="SUBTILISIN"/>
</dbReference>
<dbReference type="PROSITE" id="PS51892">
    <property type="entry name" value="SUBTILASE"/>
    <property type="match status" value="1"/>
</dbReference>
<evidence type="ECO:0000256" key="2">
    <source>
        <dbReference type="ARBA" id="ARBA00022670"/>
    </source>
</evidence>
<organism evidence="12 13">
    <name type="scientific">Eiseniibacteriota bacterium</name>
    <dbReference type="NCBI Taxonomy" id="2212470"/>
    <lineage>
        <taxon>Bacteria</taxon>
        <taxon>Candidatus Eiseniibacteriota</taxon>
    </lineage>
</organism>
<feature type="signal peptide" evidence="9">
    <location>
        <begin position="1"/>
        <end position="35"/>
    </location>
</feature>
<feature type="domain" description="Peptidase S8/S53" evidence="10">
    <location>
        <begin position="215"/>
        <end position="504"/>
    </location>
</feature>
<feature type="compositionally biased region" description="Polar residues" evidence="8">
    <location>
        <begin position="385"/>
        <end position="395"/>
    </location>
</feature>
<dbReference type="InterPro" id="IPR015500">
    <property type="entry name" value="Peptidase_S8_subtilisin-rel"/>
</dbReference>
<dbReference type="InterPro" id="IPR023827">
    <property type="entry name" value="Peptidase_S8_Asp-AS"/>
</dbReference>
<evidence type="ECO:0000256" key="7">
    <source>
        <dbReference type="RuleBase" id="RU003355"/>
    </source>
</evidence>
<feature type="domain" description="FlgD/Vpr Ig-like" evidence="11">
    <location>
        <begin position="1111"/>
        <end position="1177"/>
    </location>
</feature>
<evidence type="ECO:0000256" key="9">
    <source>
        <dbReference type="SAM" id="SignalP"/>
    </source>
</evidence>
<dbReference type="PANTHER" id="PTHR43806:SF11">
    <property type="entry name" value="CEREVISIN-RELATED"/>
    <property type="match status" value="1"/>
</dbReference>
<reference evidence="12" key="2">
    <citation type="journal article" date="2021" name="Microbiome">
        <title>Successional dynamics and alternative stable states in a saline activated sludge microbial community over 9 years.</title>
        <authorList>
            <person name="Wang Y."/>
            <person name="Ye J."/>
            <person name="Ju F."/>
            <person name="Liu L."/>
            <person name="Boyd J.A."/>
            <person name="Deng Y."/>
            <person name="Parks D.H."/>
            <person name="Jiang X."/>
            <person name="Yin X."/>
            <person name="Woodcroft B.J."/>
            <person name="Tyson G.W."/>
            <person name="Hugenholtz P."/>
            <person name="Polz M.F."/>
            <person name="Zhang T."/>
        </authorList>
    </citation>
    <scope>NUCLEOTIDE SEQUENCE</scope>
    <source>
        <strain evidence="12">HKST-UBA01</strain>
    </source>
</reference>
<comment type="caution">
    <text evidence="12">The sequence shown here is derived from an EMBL/GenBank/DDBJ whole genome shotgun (WGS) entry which is preliminary data.</text>
</comment>
<evidence type="ECO:0000256" key="8">
    <source>
        <dbReference type="SAM" id="MobiDB-lite"/>
    </source>
</evidence>
<dbReference type="Pfam" id="PF00082">
    <property type="entry name" value="Peptidase_S8"/>
    <property type="match status" value="1"/>
</dbReference>
<dbReference type="InterPro" id="IPR036852">
    <property type="entry name" value="Peptidase_S8/S53_dom_sf"/>
</dbReference>
<evidence type="ECO:0000313" key="12">
    <source>
        <dbReference type="EMBL" id="MCA9727087.1"/>
    </source>
</evidence>